<dbReference type="AlphaFoldDB" id="A0A1J4JGR6"/>
<evidence type="ECO:0000256" key="1">
    <source>
        <dbReference type="SAM" id="MobiDB-lite"/>
    </source>
</evidence>
<dbReference type="Proteomes" id="UP000179807">
    <property type="component" value="Unassembled WGS sequence"/>
</dbReference>
<feature type="region of interest" description="Disordered" evidence="1">
    <location>
        <begin position="314"/>
        <end position="340"/>
    </location>
</feature>
<dbReference type="Gene3D" id="1.10.510.10">
    <property type="entry name" value="Transferase(Phosphotransferase) domain 1"/>
    <property type="match status" value="1"/>
</dbReference>
<dbReference type="OrthoDB" id="4062651at2759"/>
<dbReference type="GO" id="GO:0004672">
    <property type="term" value="F:protein kinase activity"/>
    <property type="evidence" value="ECO:0007669"/>
    <property type="project" value="InterPro"/>
</dbReference>
<comment type="caution">
    <text evidence="3">The sequence shown here is derived from an EMBL/GenBank/DDBJ whole genome shotgun (WGS) entry which is preliminary data.</text>
</comment>
<dbReference type="PROSITE" id="PS50011">
    <property type="entry name" value="PROTEIN_KINASE_DOM"/>
    <property type="match status" value="1"/>
</dbReference>
<evidence type="ECO:0000313" key="4">
    <source>
        <dbReference type="Proteomes" id="UP000179807"/>
    </source>
</evidence>
<dbReference type="SMART" id="SM00220">
    <property type="entry name" value="S_TKc"/>
    <property type="match status" value="1"/>
</dbReference>
<name>A0A1J4JGR6_9EUKA</name>
<keyword evidence="4" id="KW-1185">Reference proteome</keyword>
<keyword evidence="3" id="KW-0418">Kinase</keyword>
<dbReference type="InterPro" id="IPR011009">
    <property type="entry name" value="Kinase-like_dom_sf"/>
</dbReference>
<organism evidence="3 4">
    <name type="scientific">Tritrichomonas foetus</name>
    <dbReference type="NCBI Taxonomy" id="1144522"/>
    <lineage>
        <taxon>Eukaryota</taxon>
        <taxon>Metamonada</taxon>
        <taxon>Parabasalia</taxon>
        <taxon>Tritrichomonadida</taxon>
        <taxon>Tritrichomonadidae</taxon>
        <taxon>Tritrichomonas</taxon>
    </lineage>
</organism>
<keyword evidence="3" id="KW-0808">Transferase</keyword>
<evidence type="ECO:0000313" key="3">
    <source>
        <dbReference type="EMBL" id="OHS97487.1"/>
    </source>
</evidence>
<dbReference type="SUPFAM" id="SSF56112">
    <property type="entry name" value="Protein kinase-like (PK-like)"/>
    <property type="match status" value="1"/>
</dbReference>
<accession>A0A1J4JGR6</accession>
<sequence>MSNDQEQKLIINGYVFEKLIGEGTYSKAFKVYSLQYDKYFCAKMTEVDDSYFDEDGNPRDPELMALINLDNPNVIKVYKYFRQDSFFFLILELCECGTLIERLNSGVPLDSMSTQIIMKDIISALVACHALKIAHRDIKPSNIFIDNFGHAKVADFGLSEILASHQATVNVACGSPSYAAPEIYGDKGYDPFKADVWALGVTFYQIVFGELPWPDEITLAGPERPPLTYPTTCNPLLLDLLQQMLSLNPDDRPNMNTIFMNPFFNSGGLSAKNKKEESFIRSTISLRNVHKDLPRVQSNGQTKLMQSAAHRIRSLHPSMDRSRRSSARIIQKPLTFQENS</sequence>
<dbReference type="InterPro" id="IPR008271">
    <property type="entry name" value="Ser/Thr_kinase_AS"/>
</dbReference>
<dbReference type="GeneID" id="94845459"/>
<dbReference type="PROSITE" id="PS00108">
    <property type="entry name" value="PROTEIN_KINASE_ST"/>
    <property type="match status" value="1"/>
</dbReference>
<dbReference type="PANTHER" id="PTHR24362">
    <property type="entry name" value="SERINE/THREONINE-PROTEIN KINASE NEK"/>
    <property type="match status" value="1"/>
</dbReference>
<dbReference type="EMBL" id="MLAK01001113">
    <property type="protein sequence ID" value="OHS97487.1"/>
    <property type="molecule type" value="Genomic_DNA"/>
</dbReference>
<dbReference type="PANTHER" id="PTHR24362:SF309">
    <property type="entry name" value="PROTEIN KINASE DOMAIN-CONTAINING PROTEIN"/>
    <property type="match status" value="1"/>
</dbReference>
<protein>
    <submittedName>
        <fullName evidence="3">Testis-specific serine/threonine-protein kinase 3</fullName>
    </submittedName>
</protein>
<dbReference type="Pfam" id="PF00069">
    <property type="entry name" value="Pkinase"/>
    <property type="match status" value="1"/>
</dbReference>
<dbReference type="RefSeq" id="XP_068350624.1">
    <property type="nucleotide sequence ID" value="XM_068510755.1"/>
</dbReference>
<reference evidence="3" key="1">
    <citation type="submission" date="2016-10" db="EMBL/GenBank/DDBJ databases">
        <authorList>
            <person name="Benchimol M."/>
            <person name="Almeida L.G."/>
            <person name="Vasconcelos A.T."/>
            <person name="Perreira-Neves A."/>
            <person name="Rosa I.A."/>
            <person name="Tasca T."/>
            <person name="Bogo M.R."/>
            <person name="de Souza W."/>
        </authorList>
    </citation>
    <scope>NUCLEOTIDE SEQUENCE [LARGE SCALE GENOMIC DNA]</scope>
    <source>
        <strain evidence="3">K</strain>
    </source>
</reference>
<evidence type="ECO:0000259" key="2">
    <source>
        <dbReference type="PROSITE" id="PS50011"/>
    </source>
</evidence>
<dbReference type="InterPro" id="IPR000719">
    <property type="entry name" value="Prot_kinase_dom"/>
</dbReference>
<dbReference type="GO" id="GO:0005524">
    <property type="term" value="F:ATP binding"/>
    <property type="evidence" value="ECO:0007669"/>
    <property type="project" value="InterPro"/>
</dbReference>
<gene>
    <name evidence="3" type="primary">TSSK3</name>
    <name evidence="3" type="ORF">TRFO_36310</name>
</gene>
<dbReference type="VEuPathDB" id="TrichDB:TRFO_36310"/>
<proteinExistence type="predicted"/>
<feature type="domain" description="Protein kinase" evidence="2">
    <location>
        <begin position="14"/>
        <end position="264"/>
    </location>
</feature>